<dbReference type="PANTHER" id="PTHR43537:SF45">
    <property type="entry name" value="GNTR FAMILY REGULATORY PROTEIN"/>
    <property type="match status" value="1"/>
</dbReference>
<dbReference type="InterPro" id="IPR036390">
    <property type="entry name" value="WH_DNA-bd_sf"/>
</dbReference>
<keyword evidence="5" id="KW-0614">Plasmid</keyword>
<evidence type="ECO:0000259" key="4">
    <source>
        <dbReference type="PROSITE" id="PS50949"/>
    </source>
</evidence>
<dbReference type="Gene3D" id="1.10.10.10">
    <property type="entry name" value="Winged helix-like DNA-binding domain superfamily/Winged helix DNA-binding domain"/>
    <property type="match status" value="1"/>
</dbReference>
<evidence type="ECO:0000256" key="1">
    <source>
        <dbReference type="ARBA" id="ARBA00023015"/>
    </source>
</evidence>
<dbReference type="GO" id="GO:0003700">
    <property type="term" value="F:DNA-binding transcription factor activity"/>
    <property type="evidence" value="ECO:0007669"/>
    <property type="project" value="InterPro"/>
</dbReference>
<reference evidence="5 6" key="1">
    <citation type="submission" date="2018-10" db="EMBL/GenBank/DDBJ databases">
        <title>Genome Sequencing of Pantoea dispersa DSM 32899.</title>
        <authorList>
            <person name="Nawrath M."/>
            <person name="Ottenheim C."/>
            <person name="Wilm A."/>
            <person name="Zimmermann W."/>
            <person name="Wu J.C."/>
        </authorList>
    </citation>
    <scope>NUCLEOTIDE SEQUENCE [LARGE SCALE GENOMIC DNA]</scope>
    <source>
        <strain evidence="5 6">DSM 32899</strain>
        <plasmid evidence="5 6">unnamed2</plasmid>
    </source>
</reference>
<dbReference type="Pfam" id="PF00392">
    <property type="entry name" value="GntR"/>
    <property type="match status" value="1"/>
</dbReference>
<dbReference type="SMART" id="SM00345">
    <property type="entry name" value="HTH_GNTR"/>
    <property type="match status" value="1"/>
</dbReference>
<dbReference type="AlphaFoldDB" id="A0A518XJT3"/>
<dbReference type="InterPro" id="IPR036388">
    <property type="entry name" value="WH-like_DNA-bd_sf"/>
</dbReference>
<evidence type="ECO:0000313" key="6">
    <source>
        <dbReference type="Proteomes" id="UP000319411"/>
    </source>
</evidence>
<accession>A0A518XJT3</accession>
<keyword evidence="2" id="KW-0238">DNA-binding</keyword>
<dbReference type="KEGG" id="pdis:D8B20_20885"/>
<dbReference type="Gene3D" id="1.20.120.530">
    <property type="entry name" value="GntR ligand-binding domain-like"/>
    <property type="match status" value="1"/>
</dbReference>
<proteinExistence type="predicted"/>
<protein>
    <submittedName>
        <fullName evidence="5">GntR family transcriptional regulator</fullName>
    </submittedName>
</protein>
<dbReference type="InterPro" id="IPR008920">
    <property type="entry name" value="TF_FadR/GntR_C"/>
</dbReference>
<evidence type="ECO:0000256" key="3">
    <source>
        <dbReference type="ARBA" id="ARBA00023163"/>
    </source>
</evidence>
<dbReference type="EMBL" id="CP032704">
    <property type="protein sequence ID" value="QDY44376.1"/>
    <property type="molecule type" value="Genomic_DNA"/>
</dbReference>
<dbReference type="SMART" id="SM00895">
    <property type="entry name" value="FCD"/>
    <property type="match status" value="1"/>
</dbReference>
<evidence type="ECO:0000256" key="2">
    <source>
        <dbReference type="ARBA" id="ARBA00023125"/>
    </source>
</evidence>
<keyword evidence="6" id="KW-1185">Reference proteome</keyword>
<keyword evidence="3" id="KW-0804">Transcription</keyword>
<dbReference type="PANTHER" id="PTHR43537">
    <property type="entry name" value="TRANSCRIPTIONAL REGULATOR, GNTR FAMILY"/>
    <property type="match status" value="1"/>
</dbReference>
<feature type="domain" description="HTH gntR-type" evidence="4">
    <location>
        <begin position="11"/>
        <end position="78"/>
    </location>
</feature>
<dbReference type="OrthoDB" id="8689330at2"/>
<dbReference type="SUPFAM" id="SSF48008">
    <property type="entry name" value="GntR ligand-binding domain-like"/>
    <property type="match status" value="1"/>
</dbReference>
<keyword evidence="1" id="KW-0805">Transcription regulation</keyword>
<dbReference type="InterPro" id="IPR011711">
    <property type="entry name" value="GntR_C"/>
</dbReference>
<sequence>MTMIDSDEKPNELVEYARDRLREAILTNQLKALDSFSQVQLARELGISRTPLREAVRLLEYEGLTTVQFNRRVTVAGLTAEDLDSLYAQRIMLEALALHTRITAMDEEFLSNSRTTLLEMRIAEDAHDVETWSRLHRIFHLGLVLGTSRRIDLQITHLFDHAERYRRFYLGDSNEHWNKGAEDHLALQQACEAGDRAAAVRRLMEHYASTALGVLHQIDPHYVPALINGSCMMVRGLIFLD</sequence>
<gene>
    <name evidence="5" type="ORF">D8B20_20885</name>
</gene>
<dbReference type="GO" id="GO:0003677">
    <property type="term" value="F:DNA binding"/>
    <property type="evidence" value="ECO:0007669"/>
    <property type="project" value="UniProtKB-KW"/>
</dbReference>
<dbReference type="InterPro" id="IPR000524">
    <property type="entry name" value="Tscrpt_reg_HTH_GntR"/>
</dbReference>
<dbReference type="SUPFAM" id="SSF46785">
    <property type="entry name" value="Winged helix' DNA-binding domain"/>
    <property type="match status" value="1"/>
</dbReference>
<evidence type="ECO:0000313" key="5">
    <source>
        <dbReference type="EMBL" id="QDY44376.1"/>
    </source>
</evidence>
<dbReference type="Proteomes" id="UP000319411">
    <property type="component" value="Plasmid unnamed2"/>
</dbReference>
<geneLocation type="plasmid" evidence="5 6">
    <name>unnamed2</name>
</geneLocation>
<organism evidence="5 6">
    <name type="scientific">Candidatus Pantoea soli</name>
    <dbReference type="NCBI Taxonomy" id="3098669"/>
    <lineage>
        <taxon>Bacteria</taxon>
        <taxon>Pseudomonadati</taxon>
        <taxon>Pseudomonadota</taxon>
        <taxon>Gammaproteobacteria</taxon>
        <taxon>Enterobacterales</taxon>
        <taxon>Erwiniaceae</taxon>
        <taxon>Pantoea</taxon>
    </lineage>
</organism>
<dbReference type="PROSITE" id="PS50949">
    <property type="entry name" value="HTH_GNTR"/>
    <property type="match status" value="1"/>
</dbReference>
<dbReference type="Pfam" id="PF07729">
    <property type="entry name" value="FCD"/>
    <property type="match status" value="1"/>
</dbReference>
<name>A0A518XJT3_9GAMM</name>